<reference evidence="2 3" key="1">
    <citation type="submission" date="2015-04" db="EMBL/GenBank/DDBJ databases">
        <title>The draft genome sequence of Roseovarius sp.R12b.</title>
        <authorList>
            <person name="Li G."/>
            <person name="Lai Q."/>
            <person name="Shao Z."/>
            <person name="Yan P."/>
        </authorList>
    </citation>
    <scope>NUCLEOTIDE SEQUENCE [LARGE SCALE GENOMIC DNA]</scope>
    <source>
        <strain evidence="2 3">R12B</strain>
    </source>
</reference>
<evidence type="ECO:0000313" key="3">
    <source>
        <dbReference type="Proteomes" id="UP000051295"/>
    </source>
</evidence>
<comment type="caution">
    <text evidence="2">The sequence shown here is derived from an EMBL/GenBank/DDBJ whole genome shotgun (WGS) entry which is preliminary data.</text>
</comment>
<accession>A0A0T5NWJ9</accession>
<dbReference type="PATRIC" id="fig|1641875.4.peg.3751"/>
<dbReference type="SUPFAM" id="SSF51905">
    <property type="entry name" value="FAD/NAD(P)-binding domain"/>
    <property type="match status" value="1"/>
</dbReference>
<dbReference type="Pfam" id="PF01593">
    <property type="entry name" value="Amino_oxidase"/>
    <property type="match status" value="1"/>
</dbReference>
<keyword evidence="3" id="KW-1185">Reference proteome</keyword>
<dbReference type="STRING" id="1641875.XM53_06840"/>
<dbReference type="InterPro" id="IPR050464">
    <property type="entry name" value="Zeta_carotene_desat/Oxidored"/>
</dbReference>
<dbReference type="AlphaFoldDB" id="A0A0T5NWJ9"/>
<dbReference type="RefSeq" id="WP_057791649.1">
    <property type="nucleotide sequence ID" value="NZ_LAXJ01000006.1"/>
</dbReference>
<dbReference type="InterPro" id="IPR036188">
    <property type="entry name" value="FAD/NAD-bd_sf"/>
</dbReference>
<proteinExistence type="predicted"/>
<dbReference type="PANTHER" id="PTHR42923:SF17">
    <property type="entry name" value="AMINE OXIDASE DOMAIN-CONTAINING PROTEIN"/>
    <property type="match status" value="1"/>
</dbReference>
<dbReference type="InterPro" id="IPR002937">
    <property type="entry name" value="Amino_oxidase"/>
</dbReference>
<gene>
    <name evidence="2" type="ORF">XM53_06840</name>
</gene>
<protein>
    <submittedName>
        <fullName evidence="2">Cyclopropane-fatty-acyl-phospholipid synthase</fullName>
    </submittedName>
</protein>
<dbReference type="GO" id="GO:0016491">
    <property type="term" value="F:oxidoreductase activity"/>
    <property type="evidence" value="ECO:0007669"/>
    <property type="project" value="InterPro"/>
</dbReference>
<sequence length="432" mass="48274">MPVTKVAPLRKKVAVIGAGISGLGAAWRLAGACDVTLYEAEARLGGHARTRMAGKDGTQPVDTGFIVFNYANYPHLTELFAALDVPVVKSKMSFGASFRDTRFEYGLDGAQAFFAQTRNVLDPRMWMMLRDIFRFNARAVRTAEAHPEASIGELLRTMGLGKWFRERYLSPFTGAIWSTPTEKVMDFPAHALIRFMENHALLGYEGQHQWYTVQGGSIEYVSRLEEALRKFGVRIRTGAPIAGVRRTHGGVEVRAHGAEWASFDEVIFATHGDDSLKMLEDPTPEERAALGRVKYQPNDVVLHCDTSVMPKRRAVWSSWNYMEGPAKRDGQIDLTYWMNSLQPIAMDDPHFVTLNSTRPIRDEMIYDQTVLRHPVYDMDMLRAQQEVARINGTGGTWFCGAWMKNGFHEDGLSSAYDVADAILARDSAAAAA</sequence>
<dbReference type="EMBL" id="LAXJ01000006">
    <property type="protein sequence ID" value="KRS13299.1"/>
    <property type="molecule type" value="Genomic_DNA"/>
</dbReference>
<dbReference type="Gene3D" id="1.10.405.20">
    <property type="match status" value="1"/>
</dbReference>
<evidence type="ECO:0000259" key="1">
    <source>
        <dbReference type="Pfam" id="PF01593"/>
    </source>
</evidence>
<dbReference type="Gene3D" id="3.50.50.60">
    <property type="entry name" value="FAD/NAD(P)-binding domain"/>
    <property type="match status" value="1"/>
</dbReference>
<feature type="domain" description="Amine oxidase" evidence="1">
    <location>
        <begin position="20"/>
        <end position="304"/>
    </location>
</feature>
<dbReference type="Proteomes" id="UP000051295">
    <property type="component" value="Unassembled WGS sequence"/>
</dbReference>
<dbReference type="PANTHER" id="PTHR42923">
    <property type="entry name" value="PROTOPORPHYRINOGEN OXIDASE"/>
    <property type="match status" value="1"/>
</dbReference>
<organism evidence="2 3">
    <name type="scientific">Roseovarius atlanticus</name>
    <dbReference type="NCBI Taxonomy" id="1641875"/>
    <lineage>
        <taxon>Bacteria</taxon>
        <taxon>Pseudomonadati</taxon>
        <taxon>Pseudomonadota</taxon>
        <taxon>Alphaproteobacteria</taxon>
        <taxon>Rhodobacterales</taxon>
        <taxon>Roseobacteraceae</taxon>
        <taxon>Roseovarius</taxon>
    </lineage>
</organism>
<dbReference type="Gene3D" id="3.30.70.1990">
    <property type="match status" value="1"/>
</dbReference>
<dbReference type="OrthoDB" id="20837at2"/>
<name>A0A0T5NWJ9_9RHOB</name>
<evidence type="ECO:0000313" key="2">
    <source>
        <dbReference type="EMBL" id="KRS13299.1"/>
    </source>
</evidence>